<dbReference type="Proteomes" id="UP000824013">
    <property type="component" value="Unassembled WGS sequence"/>
</dbReference>
<dbReference type="Pfam" id="PF12730">
    <property type="entry name" value="ABC2_membrane_4"/>
    <property type="match status" value="1"/>
</dbReference>
<feature type="transmembrane region" description="Helical" evidence="1">
    <location>
        <begin position="159"/>
        <end position="182"/>
    </location>
</feature>
<feature type="transmembrane region" description="Helical" evidence="1">
    <location>
        <begin position="129"/>
        <end position="152"/>
    </location>
</feature>
<feature type="transmembrane region" description="Helical" evidence="1">
    <location>
        <begin position="20"/>
        <end position="37"/>
    </location>
</feature>
<evidence type="ECO:0000313" key="3">
    <source>
        <dbReference type="Proteomes" id="UP000824013"/>
    </source>
</evidence>
<feature type="transmembrane region" description="Helical" evidence="1">
    <location>
        <begin position="215"/>
        <end position="234"/>
    </location>
</feature>
<reference evidence="2" key="2">
    <citation type="submission" date="2021-04" db="EMBL/GenBank/DDBJ databases">
        <authorList>
            <person name="Gilroy R."/>
        </authorList>
    </citation>
    <scope>NUCLEOTIDE SEQUENCE</scope>
    <source>
        <strain evidence="2">3204</strain>
    </source>
</reference>
<dbReference type="PANTHER" id="PTHR37305:SF1">
    <property type="entry name" value="MEMBRANE PROTEIN"/>
    <property type="match status" value="1"/>
</dbReference>
<dbReference type="EMBL" id="DXCM01000009">
    <property type="protein sequence ID" value="HIY91456.1"/>
    <property type="molecule type" value="Genomic_DNA"/>
</dbReference>
<feature type="transmembrane region" description="Helical" evidence="1">
    <location>
        <begin position="49"/>
        <end position="67"/>
    </location>
</feature>
<dbReference type="PANTHER" id="PTHR37305">
    <property type="entry name" value="INTEGRAL MEMBRANE PROTEIN-RELATED"/>
    <property type="match status" value="1"/>
</dbReference>
<keyword evidence="1" id="KW-1133">Transmembrane helix</keyword>
<keyword evidence="1" id="KW-0472">Membrane</keyword>
<proteinExistence type="predicted"/>
<dbReference type="AlphaFoldDB" id="A0A9D2CMJ2"/>
<reference evidence="2" key="1">
    <citation type="journal article" date="2021" name="PeerJ">
        <title>Extensive microbial diversity within the chicken gut microbiome revealed by metagenomics and culture.</title>
        <authorList>
            <person name="Gilroy R."/>
            <person name="Ravi A."/>
            <person name="Getino M."/>
            <person name="Pursley I."/>
            <person name="Horton D.L."/>
            <person name="Alikhan N.F."/>
            <person name="Baker D."/>
            <person name="Gharbi K."/>
            <person name="Hall N."/>
            <person name="Watson M."/>
            <person name="Adriaenssens E.M."/>
            <person name="Foster-Nyarko E."/>
            <person name="Jarju S."/>
            <person name="Secka A."/>
            <person name="Antonio M."/>
            <person name="Oren A."/>
            <person name="Chaudhuri R.R."/>
            <person name="La Ragione R."/>
            <person name="Hildebrand F."/>
            <person name="Pallen M.J."/>
        </authorList>
    </citation>
    <scope>NUCLEOTIDE SEQUENCE</scope>
    <source>
        <strain evidence="2">3204</strain>
    </source>
</reference>
<gene>
    <name evidence="2" type="ORF">H9820_00760</name>
</gene>
<sequence length="239" mass="27656">MLRSLKQEFFKFRYQRMPLYGLMTLLILMIYTYLTNHNADFLLKSGFGASQWVIIILITVASSIISIEYQNNTIINLLYKTSQKWQIYLAKFLVMLFYSLFLLLMNLIFTIILKFILFNNYHNAFLKPLLLNLTGGFIYSFFIIALAFLLISWLKINPLVIGIGLVMGFLGASISTALYSIFNPIKWNPLNMIYVSNQLANPHFIHSSHLNNSELIVATCLYAALFLIVGYQIFKKRSI</sequence>
<comment type="caution">
    <text evidence="2">The sequence shown here is derived from an EMBL/GenBank/DDBJ whole genome shotgun (WGS) entry which is preliminary data.</text>
</comment>
<keyword evidence="1" id="KW-0812">Transmembrane</keyword>
<name>A0A9D2CMJ2_9LACO</name>
<accession>A0A9D2CMJ2</accession>
<evidence type="ECO:0000313" key="2">
    <source>
        <dbReference type="EMBL" id="HIY91456.1"/>
    </source>
</evidence>
<protein>
    <submittedName>
        <fullName evidence="2">ABC transporter permease</fullName>
    </submittedName>
</protein>
<feature type="transmembrane region" description="Helical" evidence="1">
    <location>
        <begin position="88"/>
        <end position="117"/>
    </location>
</feature>
<organism evidence="2 3">
    <name type="scientific">Candidatus Companilactobacillus pullicola</name>
    <dbReference type="NCBI Taxonomy" id="2838523"/>
    <lineage>
        <taxon>Bacteria</taxon>
        <taxon>Bacillati</taxon>
        <taxon>Bacillota</taxon>
        <taxon>Bacilli</taxon>
        <taxon>Lactobacillales</taxon>
        <taxon>Lactobacillaceae</taxon>
        <taxon>Companilactobacillus</taxon>
    </lineage>
</organism>
<evidence type="ECO:0000256" key="1">
    <source>
        <dbReference type="SAM" id="Phobius"/>
    </source>
</evidence>